<accession>A0AAV9JPS5</accession>
<name>A0AAV9JPS5_9PEZI</name>
<evidence type="ECO:0000313" key="2">
    <source>
        <dbReference type="EMBL" id="KAK4547404.1"/>
    </source>
</evidence>
<dbReference type="Proteomes" id="UP001324427">
    <property type="component" value="Unassembled WGS sequence"/>
</dbReference>
<evidence type="ECO:0000313" key="3">
    <source>
        <dbReference type="Proteomes" id="UP001324427"/>
    </source>
</evidence>
<sequence>MPHRQQSLSLHGMAQPPSAPGAGSSVPTSAQHTTSVPSTAGEHLAHAWAAFKLAGKTASADTLERIGRGEFGDAEFERAMQIVEVFARSAAAEEESRMSEG</sequence>
<proteinExistence type="predicted"/>
<comment type="caution">
    <text evidence="2">The sequence shown here is derived from an EMBL/GenBank/DDBJ whole genome shotgun (WGS) entry which is preliminary data.</text>
</comment>
<keyword evidence="3" id="KW-1185">Reference proteome</keyword>
<feature type="region of interest" description="Disordered" evidence="1">
    <location>
        <begin position="1"/>
        <end position="41"/>
    </location>
</feature>
<dbReference type="EMBL" id="JAVFHQ010000011">
    <property type="protein sequence ID" value="KAK4547404.1"/>
    <property type="molecule type" value="Genomic_DNA"/>
</dbReference>
<dbReference type="AlphaFoldDB" id="A0AAV9JPS5"/>
<evidence type="ECO:0000256" key="1">
    <source>
        <dbReference type="SAM" id="MobiDB-lite"/>
    </source>
</evidence>
<feature type="compositionally biased region" description="Low complexity" evidence="1">
    <location>
        <begin position="12"/>
        <end position="30"/>
    </location>
</feature>
<organism evidence="2 3">
    <name type="scientific">Oleoguttula mirabilis</name>
    <dbReference type="NCBI Taxonomy" id="1507867"/>
    <lineage>
        <taxon>Eukaryota</taxon>
        <taxon>Fungi</taxon>
        <taxon>Dikarya</taxon>
        <taxon>Ascomycota</taxon>
        <taxon>Pezizomycotina</taxon>
        <taxon>Dothideomycetes</taxon>
        <taxon>Dothideomycetidae</taxon>
        <taxon>Mycosphaerellales</taxon>
        <taxon>Teratosphaeriaceae</taxon>
        <taxon>Oleoguttula</taxon>
    </lineage>
</organism>
<gene>
    <name evidence="2" type="ORF">LTR36_001060</name>
</gene>
<protein>
    <submittedName>
        <fullName evidence="2">Uncharacterized protein</fullName>
    </submittedName>
</protein>
<reference evidence="2 3" key="1">
    <citation type="submission" date="2021-11" db="EMBL/GenBank/DDBJ databases">
        <title>Black yeast isolated from Biological Soil Crust.</title>
        <authorList>
            <person name="Kurbessoian T."/>
        </authorList>
    </citation>
    <scope>NUCLEOTIDE SEQUENCE [LARGE SCALE GENOMIC DNA]</scope>
    <source>
        <strain evidence="2 3">CCFEE 5522</strain>
    </source>
</reference>